<dbReference type="AlphaFoldDB" id="A0A0W0G807"/>
<evidence type="ECO:0000313" key="3">
    <source>
        <dbReference type="Proteomes" id="UP000054988"/>
    </source>
</evidence>
<feature type="compositionally biased region" description="Low complexity" evidence="1">
    <location>
        <begin position="207"/>
        <end position="221"/>
    </location>
</feature>
<feature type="region of interest" description="Disordered" evidence="1">
    <location>
        <begin position="147"/>
        <end position="322"/>
    </location>
</feature>
<evidence type="ECO:0000313" key="2">
    <source>
        <dbReference type="EMBL" id="KTB44687.1"/>
    </source>
</evidence>
<sequence length="322" mass="32680">MGAFQYTSYLYLRLSSDDAAQYYWSMGQLRRIKADFQLTLFSISFHSFTSLSLSLSRQEKHLLFATTKDEMKTFSPALISFVLAATSFAAVLPRHGDNGAPIIESLSLPQSSESISVTIIDFPSSGVSSGSGEPTIITPIIPISSISSGISSEPTSVPPTCESSDATGEPTGAPSTGVSSSASGEPTGAPSSGGVGDEPTSVPPEGPSSGTPTGEPPSGTVDPTGIPSSSTSGEPITFSSSISGESSDGDCGEATPTGIPPIGFPPIGFPTGLSTKFSTGLPTEFPTGLPTELPTGFPPESPGRGGPSQGHRGPIKGSQVGN</sequence>
<protein>
    <submittedName>
        <fullName evidence="2">Uncharacterized protein</fullName>
    </submittedName>
</protein>
<gene>
    <name evidence="2" type="ORF">WG66_2734</name>
</gene>
<name>A0A0W0G807_MONRR</name>
<evidence type="ECO:0000256" key="1">
    <source>
        <dbReference type="SAM" id="MobiDB-lite"/>
    </source>
</evidence>
<feature type="compositionally biased region" description="Polar residues" evidence="1">
    <location>
        <begin position="226"/>
        <end position="238"/>
    </location>
</feature>
<organism evidence="2 3">
    <name type="scientific">Moniliophthora roreri</name>
    <name type="common">Frosty pod rot fungus</name>
    <name type="synonym">Monilia roreri</name>
    <dbReference type="NCBI Taxonomy" id="221103"/>
    <lineage>
        <taxon>Eukaryota</taxon>
        <taxon>Fungi</taxon>
        <taxon>Dikarya</taxon>
        <taxon>Basidiomycota</taxon>
        <taxon>Agaricomycotina</taxon>
        <taxon>Agaricomycetes</taxon>
        <taxon>Agaricomycetidae</taxon>
        <taxon>Agaricales</taxon>
        <taxon>Marasmiineae</taxon>
        <taxon>Marasmiaceae</taxon>
        <taxon>Moniliophthora</taxon>
    </lineage>
</organism>
<feature type="compositionally biased region" description="Polar residues" evidence="1">
    <location>
        <begin position="173"/>
        <end position="184"/>
    </location>
</feature>
<comment type="caution">
    <text evidence="2">The sequence shown here is derived from an EMBL/GenBank/DDBJ whole genome shotgun (WGS) entry which is preliminary data.</text>
</comment>
<feature type="compositionally biased region" description="Pro residues" evidence="1">
    <location>
        <begin position="258"/>
        <end position="268"/>
    </location>
</feature>
<dbReference type="EMBL" id="LATX01000876">
    <property type="protein sequence ID" value="KTB44687.1"/>
    <property type="molecule type" value="Genomic_DNA"/>
</dbReference>
<accession>A0A0W0G807</accession>
<reference evidence="2 3" key="1">
    <citation type="submission" date="2015-12" db="EMBL/GenBank/DDBJ databases">
        <title>Draft genome sequence of Moniliophthora roreri, the causal agent of frosty pod rot of cacao.</title>
        <authorList>
            <person name="Aime M.C."/>
            <person name="Diaz-Valderrama J.R."/>
            <person name="Kijpornyongpan T."/>
            <person name="Phillips-Mora W."/>
        </authorList>
    </citation>
    <scope>NUCLEOTIDE SEQUENCE [LARGE SCALE GENOMIC DNA]</scope>
    <source>
        <strain evidence="2 3">MCA 2952</strain>
    </source>
</reference>
<proteinExistence type="predicted"/>
<dbReference type="Proteomes" id="UP000054988">
    <property type="component" value="Unassembled WGS sequence"/>
</dbReference>